<sequence>MSDEEIRVGGYVLKGGTGVYMLLDPETEDPRATIISQGNGTWRARTLDGEAKTYQPPDEIERPALWVAEQFVPAAEEGTDGR</sequence>
<dbReference type="RefSeq" id="WP_231333809.1">
    <property type="nucleotide sequence ID" value="NZ_CP059572.1"/>
</dbReference>
<gene>
    <name evidence="1" type="ORF">AGRA3207_001472</name>
</gene>
<dbReference type="Proteomes" id="UP001049518">
    <property type="component" value="Chromosome"/>
</dbReference>
<evidence type="ECO:0000313" key="1">
    <source>
        <dbReference type="EMBL" id="QXJ20709.1"/>
    </source>
</evidence>
<evidence type="ECO:0000313" key="2">
    <source>
        <dbReference type="Proteomes" id="UP001049518"/>
    </source>
</evidence>
<reference evidence="1" key="1">
    <citation type="submission" date="2020-07" db="EMBL/GenBank/DDBJ databases">
        <authorList>
            <person name="Tarantini F.S."/>
            <person name="Hong K.W."/>
            <person name="Chan K.G."/>
        </authorList>
    </citation>
    <scope>NUCLEOTIDE SEQUENCE</scope>
    <source>
        <strain evidence="1">32-07</strain>
    </source>
</reference>
<protein>
    <submittedName>
        <fullName evidence="1">Uncharacterized protein</fullName>
    </submittedName>
</protein>
<keyword evidence="2" id="KW-1185">Reference proteome</keyword>
<proteinExistence type="predicted"/>
<organism evidence="1 2">
    <name type="scientific">Actinomadura graeca</name>
    <dbReference type="NCBI Taxonomy" id="2750812"/>
    <lineage>
        <taxon>Bacteria</taxon>
        <taxon>Bacillati</taxon>
        <taxon>Actinomycetota</taxon>
        <taxon>Actinomycetes</taxon>
        <taxon>Streptosporangiales</taxon>
        <taxon>Thermomonosporaceae</taxon>
        <taxon>Actinomadura</taxon>
    </lineage>
</organism>
<name>A0ABX8QRV6_9ACTN</name>
<dbReference type="EMBL" id="CP059572">
    <property type="protein sequence ID" value="QXJ20709.1"/>
    <property type="molecule type" value="Genomic_DNA"/>
</dbReference>
<accession>A0ABX8QRV6</accession>